<name>A0A9P5P865_9AGAR</name>
<dbReference type="OrthoDB" id="2686689at2759"/>
<accession>A0A9P5P865</accession>
<organism evidence="1 2">
    <name type="scientific">Rhodocollybia butyracea</name>
    <dbReference type="NCBI Taxonomy" id="206335"/>
    <lineage>
        <taxon>Eukaryota</taxon>
        <taxon>Fungi</taxon>
        <taxon>Dikarya</taxon>
        <taxon>Basidiomycota</taxon>
        <taxon>Agaricomycotina</taxon>
        <taxon>Agaricomycetes</taxon>
        <taxon>Agaricomycetidae</taxon>
        <taxon>Agaricales</taxon>
        <taxon>Marasmiineae</taxon>
        <taxon>Omphalotaceae</taxon>
        <taxon>Rhodocollybia</taxon>
    </lineage>
</organism>
<evidence type="ECO:0000313" key="2">
    <source>
        <dbReference type="Proteomes" id="UP000772434"/>
    </source>
</evidence>
<dbReference type="AlphaFoldDB" id="A0A9P5P865"/>
<keyword evidence="2" id="KW-1185">Reference proteome</keyword>
<protein>
    <submittedName>
        <fullName evidence="1">Uncharacterized protein</fullName>
    </submittedName>
</protein>
<gene>
    <name evidence="1" type="ORF">BDP27DRAFT_557463</name>
</gene>
<reference evidence="1" key="1">
    <citation type="submission" date="2020-11" db="EMBL/GenBank/DDBJ databases">
        <authorList>
            <consortium name="DOE Joint Genome Institute"/>
            <person name="Ahrendt S."/>
            <person name="Riley R."/>
            <person name="Andreopoulos W."/>
            <person name="Labutti K."/>
            <person name="Pangilinan J."/>
            <person name="Ruiz-Duenas F.J."/>
            <person name="Barrasa J.M."/>
            <person name="Sanchez-Garcia M."/>
            <person name="Camarero S."/>
            <person name="Miyauchi S."/>
            <person name="Serrano A."/>
            <person name="Linde D."/>
            <person name="Babiker R."/>
            <person name="Drula E."/>
            <person name="Ayuso-Fernandez I."/>
            <person name="Pacheco R."/>
            <person name="Padilla G."/>
            <person name="Ferreira P."/>
            <person name="Barriuso J."/>
            <person name="Kellner H."/>
            <person name="Castanera R."/>
            <person name="Alfaro M."/>
            <person name="Ramirez L."/>
            <person name="Pisabarro A.G."/>
            <person name="Kuo A."/>
            <person name="Tritt A."/>
            <person name="Lipzen A."/>
            <person name="He G."/>
            <person name="Yan M."/>
            <person name="Ng V."/>
            <person name="Cullen D."/>
            <person name="Martin F."/>
            <person name="Rosso M.-N."/>
            <person name="Henrissat B."/>
            <person name="Hibbett D."/>
            <person name="Martinez A.T."/>
            <person name="Grigoriev I.V."/>
        </authorList>
    </citation>
    <scope>NUCLEOTIDE SEQUENCE</scope>
    <source>
        <strain evidence="1">AH 40177</strain>
    </source>
</reference>
<evidence type="ECO:0000313" key="1">
    <source>
        <dbReference type="EMBL" id="KAF9058723.1"/>
    </source>
</evidence>
<comment type="caution">
    <text evidence="1">The sequence shown here is derived from an EMBL/GenBank/DDBJ whole genome shotgun (WGS) entry which is preliminary data.</text>
</comment>
<proteinExistence type="predicted"/>
<sequence>MSTLSDDELDAVIGHILEVFPAFGRRMIAGHLRHLGHSVPRARIRLSYERVTGSPAFLTARPIERWRYHVAGPNSLWHHDGQHGMVLIFLFSVFTNWGDKFSAHPVESSHSCLCGWFLAPCDCYSGK</sequence>
<dbReference type="Proteomes" id="UP000772434">
    <property type="component" value="Unassembled WGS sequence"/>
</dbReference>
<dbReference type="EMBL" id="JADNRY010000356">
    <property type="protein sequence ID" value="KAF9058723.1"/>
    <property type="molecule type" value="Genomic_DNA"/>
</dbReference>